<protein>
    <submittedName>
        <fullName evidence="2">Uncharacterized protein</fullName>
    </submittedName>
</protein>
<feature type="compositionally biased region" description="Basic residues" evidence="1">
    <location>
        <begin position="17"/>
        <end position="30"/>
    </location>
</feature>
<evidence type="ECO:0000313" key="3">
    <source>
        <dbReference type="Proteomes" id="UP001353858"/>
    </source>
</evidence>
<reference evidence="3" key="1">
    <citation type="submission" date="2023-01" db="EMBL/GenBank/DDBJ databases">
        <title>Key to firefly adult light organ development and bioluminescence: homeobox transcription factors regulate luciferase expression and transportation to peroxisome.</title>
        <authorList>
            <person name="Fu X."/>
        </authorList>
    </citation>
    <scope>NUCLEOTIDE SEQUENCE [LARGE SCALE GENOMIC DNA]</scope>
</reference>
<feature type="compositionally biased region" description="Basic and acidic residues" evidence="1">
    <location>
        <begin position="1"/>
        <end position="16"/>
    </location>
</feature>
<dbReference type="EMBL" id="JARPUR010000004">
    <property type="protein sequence ID" value="KAK4876510.1"/>
    <property type="molecule type" value="Genomic_DNA"/>
</dbReference>
<organism evidence="2 3">
    <name type="scientific">Aquatica leii</name>
    <dbReference type="NCBI Taxonomy" id="1421715"/>
    <lineage>
        <taxon>Eukaryota</taxon>
        <taxon>Metazoa</taxon>
        <taxon>Ecdysozoa</taxon>
        <taxon>Arthropoda</taxon>
        <taxon>Hexapoda</taxon>
        <taxon>Insecta</taxon>
        <taxon>Pterygota</taxon>
        <taxon>Neoptera</taxon>
        <taxon>Endopterygota</taxon>
        <taxon>Coleoptera</taxon>
        <taxon>Polyphaga</taxon>
        <taxon>Elateriformia</taxon>
        <taxon>Elateroidea</taxon>
        <taxon>Lampyridae</taxon>
        <taxon>Luciolinae</taxon>
        <taxon>Aquatica</taxon>
    </lineage>
</organism>
<name>A0AAN7SPQ2_9COLE</name>
<gene>
    <name evidence="2" type="ORF">RN001_009016</name>
</gene>
<comment type="caution">
    <text evidence="2">The sequence shown here is derived from an EMBL/GenBank/DDBJ whole genome shotgun (WGS) entry which is preliminary data.</text>
</comment>
<dbReference type="PANTHER" id="PTHR10773:SF19">
    <property type="match status" value="1"/>
</dbReference>
<dbReference type="Proteomes" id="UP001353858">
    <property type="component" value="Unassembled WGS sequence"/>
</dbReference>
<dbReference type="PANTHER" id="PTHR10773">
    <property type="entry name" value="DNA-DIRECTED RNA POLYMERASES I, II, AND III SUBUNIT RPABC2"/>
    <property type="match status" value="1"/>
</dbReference>
<dbReference type="AlphaFoldDB" id="A0AAN7SPQ2"/>
<feature type="region of interest" description="Disordered" evidence="1">
    <location>
        <begin position="1"/>
        <end position="30"/>
    </location>
</feature>
<keyword evidence="3" id="KW-1185">Reference proteome</keyword>
<evidence type="ECO:0000256" key="1">
    <source>
        <dbReference type="SAM" id="MobiDB-lite"/>
    </source>
</evidence>
<sequence>MENLDGEHVVGDEDRGTRKRAKHETSRERKKKIRYLDPNMDNFNIRCNHKVNQKFECEKLTKPDILKMRSSFYKDPNKTVQDNFLATLMNVKNPQRKRSRKDNGKNHEFSVKYWVSIHHNFNEPTQRKRISEDRGGDTRSFKYLDKVNAVQSFIKNLKGKESHYGRQKSKRIYLSSEYNITTLWKLYNKSIDKDLQVNYKYFSNIFSNHFNIGFGNPATDVCSYCVRTETQISIAETNEGASRLKTELKVHKFRAKQFYKLLKELPPNTITFCCDLQQVQVLPKVPIQEAFYAQQLSCYFFCITTEDGITKPIFYSWMEHQAGRGAVEISSALLDHLKKSPFPRTYNIFAFLPMDLLISLSGEDWNQDPELKWMETLFTEEKIDEEDEASDADVDCECADTEHSHFL</sequence>
<accession>A0AAN7SPQ2</accession>
<proteinExistence type="predicted"/>
<evidence type="ECO:0000313" key="2">
    <source>
        <dbReference type="EMBL" id="KAK4876510.1"/>
    </source>
</evidence>